<dbReference type="PANTHER" id="PTHR43767">
    <property type="entry name" value="LONG-CHAIN-FATTY-ACID--COA LIGASE"/>
    <property type="match status" value="1"/>
</dbReference>
<evidence type="ECO:0000256" key="1">
    <source>
        <dbReference type="SAM" id="MobiDB-lite"/>
    </source>
</evidence>
<dbReference type="InterPro" id="IPR045851">
    <property type="entry name" value="AMP-bd_C_sf"/>
</dbReference>
<reference evidence="3" key="1">
    <citation type="submission" date="2022-04" db="EMBL/GenBank/DDBJ databases">
        <title>Systematic whole-genome sequencing reveals an unexpected diversity among actinomycetoma pathogens and provides insights into their antibacterial susceptibilities.</title>
        <authorList>
            <person name="Watson A.K."/>
            <person name="Kepplinger B."/>
            <person name="Bakhiet S.M."/>
            <person name="Mhmoud N.A."/>
            <person name="Chapman J."/>
            <person name="Allenby N."/>
            <person name="Mickiewicz K."/>
            <person name="Goodfellow M."/>
            <person name="Fahal A.H."/>
            <person name="Errington J."/>
        </authorList>
    </citation>
    <scope>NUCLEOTIDE SEQUENCE</scope>
    <source>
        <strain evidence="3">SD 504</strain>
    </source>
</reference>
<dbReference type="InterPro" id="IPR050237">
    <property type="entry name" value="ATP-dep_AMP-bd_enzyme"/>
</dbReference>
<evidence type="ECO:0000313" key="4">
    <source>
        <dbReference type="Proteomes" id="UP001056383"/>
    </source>
</evidence>
<dbReference type="RefSeq" id="WP_010468669.1">
    <property type="nucleotide sequence ID" value="NZ_CP095474.1"/>
</dbReference>
<feature type="compositionally biased region" description="Pro residues" evidence="1">
    <location>
        <begin position="1"/>
        <end position="11"/>
    </location>
</feature>
<proteinExistence type="predicted"/>
<dbReference type="SUPFAM" id="SSF56801">
    <property type="entry name" value="Acetyl-CoA synthetase-like"/>
    <property type="match status" value="1"/>
</dbReference>
<dbReference type="EMBL" id="CP095474">
    <property type="protein sequence ID" value="URN14987.1"/>
    <property type="molecule type" value="Genomic_DNA"/>
</dbReference>
<dbReference type="Proteomes" id="UP001056383">
    <property type="component" value="Chromosome"/>
</dbReference>
<protein>
    <submittedName>
        <fullName evidence="3">Long-chain-fatty-acid--CoA ligase</fullName>
        <ecNumber evidence="3">6.2.1.3</ecNumber>
    </submittedName>
</protein>
<dbReference type="NCBIfam" id="NF004837">
    <property type="entry name" value="PRK06187.1"/>
    <property type="match status" value="1"/>
</dbReference>
<organism evidence="3 4">
    <name type="scientific">Streptomyces sudanensis</name>
    <dbReference type="NCBI Taxonomy" id="436397"/>
    <lineage>
        <taxon>Bacteria</taxon>
        <taxon>Bacillati</taxon>
        <taxon>Actinomycetota</taxon>
        <taxon>Actinomycetes</taxon>
        <taxon>Kitasatosporales</taxon>
        <taxon>Streptomycetaceae</taxon>
        <taxon>Streptomyces</taxon>
    </lineage>
</organism>
<dbReference type="PROSITE" id="PS50206">
    <property type="entry name" value="RHODANESE_3"/>
    <property type="match status" value="1"/>
</dbReference>
<name>A0ABY4TDV2_9ACTN</name>
<dbReference type="InterPro" id="IPR025110">
    <property type="entry name" value="AMP-bd_C"/>
</dbReference>
<gene>
    <name evidence="3" type="ORF">MW084_02495</name>
</gene>
<feature type="domain" description="Rhodanese" evidence="2">
    <location>
        <begin position="152"/>
        <end position="166"/>
    </location>
</feature>
<dbReference type="PANTHER" id="PTHR43767:SF1">
    <property type="entry name" value="NONRIBOSOMAL PEPTIDE SYNTHASE PES1 (EUROFUNG)-RELATED"/>
    <property type="match status" value="1"/>
</dbReference>
<dbReference type="InterPro" id="IPR001763">
    <property type="entry name" value="Rhodanese-like_dom"/>
</dbReference>
<evidence type="ECO:0000259" key="2">
    <source>
        <dbReference type="PROSITE" id="PS50206"/>
    </source>
</evidence>
<evidence type="ECO:0000313" key="3">
    <source>
        <dbReference type="EMBL" id="URN14987.1"/>
    </source>
</evidence>
<feature type="region of interest" description="Disordered" evidence="1">
    <location>
        <begin position="1"/>
        <end position="23"/>
    </location>
</feature>
<sequence>MAEPAEPPVPGTPGDGPHHPRPRTLVDTARLHAADRPQVTAVVCEDRGLSYARLHRESNRVAHAVRAAGAAPGARVAYLGKESEHYYEILFGCAKSETVLVPVNWRLTAPEVGHILQDSGSELLFLEEEFAPLLDRLPTAPPKTVVRLGAAGGFHAWKAEHPDTEPASSATPDTPVAQLYTSGTTGLPKGVVLAHRSFFAVRDALAAERLDWIDWRDGDVALVGIPGFHVGGLWWATQNFNAGTTVVVMRAFTPRGAIDLIREKGVTTACVVPAMLRMMLTEPGTGPDDFTTLRKIVYGGSPISEALLEESLAVFGSEFAQIYGLTETGNTAVCLPPADHVPGHPRMKAAGRPYPGFRCKAVDRDGGELPPGAVGEICLSTPARMVEYWGLPDRTAETLVDGWVHTGDAGYVDEDGYVFIRDRIKDAILVAGENVYPAEIENALERHPGVAEAVVVGTPDERWGERVHAFVVPVAGREPAPGDLHRFLADRLAAFKLPAAYEFIDRVPRNPSGKILRRELRDRFWSGTDRKVN</sequence>
<dbReference type="Gene3D" id="3.40.50.12780">
    <property type="entry name" value="N-terminal domain of ligase-like"/>
    <property type="match status" value="1"/>
</dbReference>
<accession>A0ABY4TDV2</accession>
<dbReference type="Pfam" id="PF13193">
    <property type="entry name" value="AMP-binding_C"/>
    <property type="match status" value="1"/>
</dbReference>
<keyword evidence="3" id="KW-0436">Ligase</keyword>
<dbReference type="EC" id="6.2.1.3" evidence="3"/>
<keyword evidence="4" id="KW-1185">Reference proteome</keyword>
<dbReference type="GO" id="GO:0004467">
    <property type="term" value="F:long-chain fatty acid-CoA ligase activity"/>
    <property type="evidence" value="ECO:0007669"/>
    <property type="project" value="UniProtKB-EC"/>
</dbReference>
<dbReference type="Pfam" id="PF00501">
    <property type="entry name" value="AMP-binding"/>
    <property type="match status" value="1"/>
</dbReference>
<dbReference type="Gene3D" id="3.30.300.30">
    <property type="match status" value="1"/>
</dbReference>
<dbReference type="InterPro" id="IPR000873">
    <property type="entry name" value="AMP-dep_synth/lig_dom"/>
</dbReference>
<dbReference type="InterPro" id="IPR042099">
    <property type="entry name" value="ANL_N_sf"/>
</dbReference>